<keyword evidence="3" id="KW-0805">Transcription regulation</keyword>
<reference evidence="6 7" key="1">
    <citation type="submission" date="2018-11" db="EMBL/GenBank/DDBJ databases">
        <title>Sequencing the genomes of 1000 actinobacteria strains.</title>
        <authorList>
            <person name="Klenk H.-P."/>
        </authorList>
    </citation>
    <scope>NUCLEOTIDE SEQUENCE [LARGE SCALE GENOMIC DNA]</scope>
    <source>
        <strain evidence="6 7">DSM 12652</strain>
    </source>
</reference>
<evidence type="ECO:0000256" key="3">
    <source>
        <dbReference type="ARBA" id="ARBA00023015"/>
    </source>
</evidence>
<dbReference type="Gene3D" id="3.30.450.40">
    <property type="match status" value="1"/>
</dbReference>
<keyword evidence="4" id="KW-0804">Transcription</keyword>
<dbReference type="Proteomes" id="UP000281738">
    <property type="component" value="Unassembled WGS sequence"/>
</dbReference>
<dbReference type="SUPFAM" id="SSF52172">
    <property type="entry name" value="CheY-like"/>
    <property type="match status" value="1"/>
</dbReference>
<feature type="domain" description="ANTAR" evidence="5">
    <location>
        <begin position="167"/>
        <end position="228"/>
    </location>
</feature>
<keyword evidence="2" id="KW-0418">Kinase</keyword>
<evidence type="ECO:0000313" key="7">
    <source>
        <dbReference type="Proteomes" id="UP000281738"/>
    </source>
</evidence>
<dbReference type="SUPFAM" id="SSF55781">
    <property type="entry name" value="GAF domain-like"/>
    <property type="match status" value="1"/>
</dbReference>
<comment type="caution">
    <text evidence="6">The sequence shown here is derived from an EMBL/GenBank/DDBJ whole genome shotgun (WGS) entry which is preliminary data.</text>
</comment>
<dbReference type="InterPro" id="IPR005561">
    <property type="entry name" value="ANTAR"/>
</dbReference>
<dbReference type="Pfam" id="PF13185">
    <property type="entry name" value="GAF_2"/>
    <property type="match status" value="1"/>
</dbReference>
<dbReference type="PIRSF" id="PIRSF036625">
    <property type="entry name" value="GAF_ANTAR"/>
    <property type="match status" value="1"/>
</dbReference>
<evidence type="ECO:0000259" key="5">
    <source>
        <dbReference type="PROSITE" id="PS50921"/>
    </source>
</evidence>
<organism evidence="6 7">
    <name type="scientific">Nocardioides aurantiacus</name>
    <dbReference type="NCBI Taxonomy" id="86796"/>
    <lineage>
        <taxon>Bacteria</taxon>
        <taxon>Bacillati</taxon>
        <taxon>Actinomycetota</taxon>
        <taxon>Actinomycetes</taxon>
        <taxon>Propionibacteriales</taxon>
        <taxon>Nocardioidaceae</taxon>
        <taxon>Nocardioides</taxon>
    </lineage>
</organism>
<evidence type="ECO:0000313" key="6">
    <source>
        <dbReference type="EMBL" id="ROR89408.1"/>
    </source>
</evidence>
<dbReference type="InterPro" id="IPR012074">
    <property type="entry name" value="GAF_ANTAR"/>
</dbReference>
<keyword evidence="1" id="KW-0808">Transferase</keyword>
<dbReference type="InterPro" id="IPR011006">
    <property type="entry name" value="CheY-like_superfamily"/>
</dbReference>
<sequence length="239" mass="25083">MTVDYPPELVDSFTRLAEAVGRAASVADTYEVLCRGAVEVVDGCDHASLMLLADGRGRTAAASDDVARRGDAIELELGDGPCLDALRDDEPDLHLCADLTAPNRWPALASRLVAETPVRGMGGFRLRTAGRHLGALNLFSSTPGALGEESMAQAAVLAAFASVAVTAALHGEEAETMRAGLQSNRTIGTALGLLMQTHDLTDAEAFGVLSRLSQQMNVKLSQLAADVIEQHRQGIAPPV</sequence>
<dbReference type="InterPro" id="IPR029016">
    <property type="entry name" value="GAF-like_dom_sf"/>
</dbReference>
<proteinExistence type="predicted"/>
<dbReference type="Gene3D" id="1.10.10.10">
    <property type="entry name" value="Winged helix-like DNA-binding domain superfamily/Winged helix DNA-binding domain"/>
    <property type="match status" value="1"/>
</dbReference>
<dbReference type="EMBL" id="RKHO01000001">
    <property type="protein sequence ID" value="ROR89408.1"/>
    <property type="molecule type" value="Genomic_DNA"/>
</dbReference>
<dbReference type="InterPro" id="IPR036388">
    <property type="entry name" value="WH-like_DNA-bd_sf"/>
</dbReference>
<evidence type="ECO:0000256" key="4">
    <source>
        <dbReference type="ARBA" id="ARBA00023163"/>
    </source>
</evidence>
<dbReference type="SMART" id="SM01012">
    <property type="entry name" value="ANTAR"/>
    <property type="match status" value="1"/>
</dbReference>
<dbReference type="InterPro" id="IPR003018">
    <property type="entry name" value="GAF"/>
</dbReference>
<dbReference type="PROSITE" id="PS50921">
    <property type="entry name" value="ANTAR"/>
    <property type="match status" value="1"/>
</dbReference>
<gene>
    <name evidence="6" type="ORF">EDD33_0232</name>
</gene>
<dbReference type="SMART" id="SM00065">
    <property type="entry name" value="GAF"/>
    <property type="match status" value="1"/>
</dbReference>
<name>A0A3N2CPQ7_9ACTN</name>
<keyword evidence="7" id="KW-1185">Reference proteome</keyword>
<protein>
    <submittedName>
        <fullName evidence="6">GAF domain-containing protein</fullName>
    </submittedName>
</protein>
<dbReference type="GO" id="GO:0003723">
    <property type="term" value="F:RNA binding"/>
    <property type="evidence" value="ECO:0007669"/>
    <property type="project" value="InterPro"/>
</dbReference>
<dbReference type="RefSeq" id="WP_211332371.1">
    <property type="nucleotide sequence ID" value="NZ_RKHO01000001.1"/>
</dbReference>
<accession>A0A3N2CPQ7</accession>
<dbReference type="AlphaFoldDB" id="A0A3N2CPQ7"/>
<dbReference type="Pfam" id="PF03861">
    <property type="entry name" value="ANTAR"/>
    <property type="match status" value="1"/>
</dbReference>
<evidence type="ECO:0000256" key="2">
    <source>
        <dbReference type="ARBA" id="ARBA00022777"/>
    </source>
</evidence>
<evidence type="ECO:0000256" key="1">
    <source>
        <dbReference type="ARBA" id="ARBA00022679"/>
    </source>
</evidence>
<dbReference type="GO" id="GO:0016301">
    <property type="term" value="F:kinase activity"/>
    <property type="evidence" value="ECO:0007669"/>
    <property type="project" value="UniProtKB-KW"/>
</dbReference>